<keyword evidence="3" id="KW-1185">Reference proteome</keyword>
<reference evidence="2" key="3">
    <citation type="submission" date="2015-04" db="UniProtKB">
        <authorList>
            <consortium name="EnsemblPlants"/>
        </authorList>
    </citation>
    <scope>IDENTIFICATION</scope>
    <source>
        <strain evidence="2">cv. Jemalong A17</strain>
    </source>
</reference>
<dbReference type="HOGENOM" id="CLU_2240627_0_0_1"/>
<reference evidence="1 3" key="1">
    <citation type="journal article" date="2011" name="Nature">
        <title>The Medicago genome provides insight into the evolution of rhizobial symbioses.</title>
        <authorList>
            <person name="Young N.D."/>
            <person name="Debelle F."/>
            <person name="Oldroyd G.E."/>
            <person name="Geurts R."/>
            <person name="Cannon S.B."/>
            <person name="Udvardi M.K."/>
            <person name="Benedito V.A."/>
            <person name="Mayer K.F."/>
            <person name="Gouzy J."/>
            <person name="Schoof H."/>
            <person name="Van de Peer Y."/>
            <person name="Proost S."/>
            <person name="Cook D.R."/>
            <person name="Meyers B.C."/>
            <person name="Spannagl M."/>
            <person name="Cheung F."/>
            <person name="De Mita S."/>
            <person name="Krishnakumar V."/>
            <person name="Gundlach H."/>
            <person name="Zhou S."/>
            <person name="Mudge J."/>
            <person name="Bharti A.K."/>
            <person name="Murray J.D."/>
            <person name="Naoumkina M.A."/>
            <person name="Rosen B."/>
            <person name="Silverstein K.A."/>
            <person name="Tang H."/>
            <person name="Rombauts S."/>
            <person name="Zhao P.X."/>
            <person name="Zhou P."/>
            <person name="Barbe V."/>
            <person name="Bardou P."/>
            <person name="Bechner M."/>
            <person name="Bellec A."/>
            <person name="Berger A."/>
            <person name="Berges H."/>
            <person name="Bidwell S."/>
            <person name="Bisseling T."/>
            <person name="Choisne N."/>
            <person name="Couloux A."/>
            <person name="Denny R."/>
            <person name="Deshpande S."/>
            <person name="Dai X."/>
            <person name="Doyle J.J."/>
            <person name="Dudez A.M."/>
            <person name="Farmer A.D."/>
            <person name="Fouteau S."/>
            <person name="Franken C."/>
            <person name="Gibelin C."/>
            <person name="Gish J."/>
            <person name="Goldstein S."/>
            <person name="Gonzalez A.J."/>
            <person name="Green P.J."/>
            <person name="Hallab A."/>
            <person name="Hartog M."/>
            <person name="Hua A."/>
            <person name="Humphray S.J."/>
            <person name="Jeong D.H."/>
            <person name="Jing Y."/>
            <person name="Jocker A."/>
            <person name="Kenton S.M."/>
            <person name="Kim D.J."/>
            <person name="Klee K."/>
            <person name="Lai H."/>
            <person name="Lang C."/>
            <person name="Lin S."/>
            <person name="Macmil S.L."/>
            <person name="Magdelenat G."/>
            <person name="Matthews L."/>
            <person name="McCorrison J."/>
            <person name="Monaghan E.L."/>
            <person name="Mun J.H."/>
            <person name="Najar F.Z."/>
            <person name="Nicholson C."/>
            <person name="Noirot C."/>
            <person name="O'Bleness M."/>
            <person name="Paule C.R."/>
            <person name="Poulain J."/>
            <person name="Prion F."/>
            <person name="Qin B."/>
            <person name="Qu C."/>
            <person name="Retzel E.F."/>
            <person name="Riddle C."/>
            <person name="Sallet E."/>
            <person name="Samain S."/>
            <person name="Samson N."/>
            <person name="Sanders I."/>
            <person name="Saurat O."/>
            <person name="Scarpelli C."/>
            <person name="Schiex T."/>
            <person name="Segurens B."/>
            <person name="Severin A.J."/>
            <person name="Sherrier D.J."/>
            <person name="Shi R."/>
            <person name="Sims S."/>
            <person name="Singer S.R."/>
            <person name="Sinharoy S."/>
            <person name="Sterck L."/>
            <person name="Viollet A."/>
            <person name="Wang B.B."/>
            <person name="Wang K."/>
            <person name="Wang M."/>
            <person name="Wang X."/>
            <person name="Warfsmann J."/>
            <person name="Weissenbach J."/>
            <person name="White D.D."/>
            <person name="White J.D."/>
            <person name="Wiley G.B."/>
            <person name="Wincker P."/>
            <person name="Xing Y."/>
            <person name="Yang L."/>
            <person name="Yao Z."/>
            <person name="Ying F."/>
            <person name="Zhai J."/>
            <person name="Zhou L."/>
            <person name="Zuber A."/>
            <person name="Denarie J."/>
            <person name="Dixon R.A."/>
            <person name="May G.D."/>
            <person name="Schwartz D.C."/>
            <person name="Rogers J."/>
            <person name="Quetier F."/>
            <person name="Town C.D."/>
            <person name="Roe B.A."/>
        </authorList>
    </citation>
    <scope>NUCLEOTIDE SEQUENCE [LARGE SCALE GENOMIC DNA]</scope>
    <source>
        <strain evidence="1">A17</strain>
        <strain evidence="2 3">cv. Jemalong A17</strain>
    </source>
</reference>
<evidence type="ECO:0000313" key="3">
    <source>
        <dbReference type="Proteomes" id="UP000002051"/>
    </source>
</evidence>
<name>A0A072TKW8_MEDTR</name>
<proteinExistence type="predicted"/>
<dbReference type="Proteomes" id="UP000002051">
    <property type="component" value="Chromosome 8"/>
</dbReference>
<dbReference type="SUPFAM" id="SSF90209">
    <property type="entry name" value="Ran binding protein zinc finger-like"/>
    <property type="match status" value="1"/>
</dbReference>
<organism evidence="1 3">
    <name type="scientific">Medicago truncatula</name>
    <name type="common">Barrel medic</name>
    <name type="synonym">Medicago tribuloides</name>
    <dbReference type="NCBI Taxonomy" id="3880"/>
    <lineage>
        <taxon>Eukaryota</taxon>
        <taxon>Viridiplantae</taxon>
        <taxon>Streptophyta</taxon>
        <taxon>Embryophyta</taxon>
        <taxon>Tracheophyta</taxon>
        <taxon>Spermatophyta</taxon>
        <taxon>Magnoliopsida</taxon>
        <taxon>eudicotyledons</taxon>
        <taxon>Gunneridae</taxon>
        <taxon>Pentapetalae</taxon>
        <taxon>rosids</taxon>
        <taxon>fabids</taxon>
        <taxon>Fabales</taxon>
        <taxon>Fabaceae</taxon>
        <taxon>Papilionoideae</taxon>
        <taxon>50 kb inversion clade</taxon>
        <taxon>NPAAA clade</taxon>
        <taxon>Hologalegina</taxon>
        <taxon>IRL clade</taxon>
        <taxon>Trifolieae</taxon>
        <taxon>Medicago</taxon>
    </lineage>
</organism>
<dbReference type="EMBL" id="CM001224">
    <property type="protein sequence ID" value="KEH17836.1"/>
    <property type="molecule type" value="Genomic_DNA"/>
</dbReference>
<dbReference type="AlphaFoldDB" id="A0A072TKW8"/>
<accession>A0A072TKW8</accession>
<dbReference type="Gene3D" id="4.10.1060.10">
    <property type="entry name" value="Zinc finger, RanBP2-type"/>
    <property type="match status" value="1"/>
</dbReference>
<evidence type="ECO:0000313" key="1">
    <source>
        <dbReference type="EMBL" id="KEH17836.1"/>
    </source>
</evidence>
<sequence length="105" mass="12040">MFELSMQDQMDYPKANGFVQNVSMLTLPSEPNATSNTVELTNLMLLHHILNFDCFYDLSHKGTKEPKRSDPEGSWTCKKCGNLNYPFRSICNRRVCRSEKIAFAS</sequence>
<dbReference type="EnsemblPlants" id="KEH17836">
    <property type="protein sequence ID" value="KEH17836"/>
    <property type="gene ID" value="MTR_8g006795"/>
</dbReference>
<evidence type="ECO:0008006" key="4">
    <source>
        <dbReference type="Google" id="ProtNLM"/>
    </source>
</evidence>
<evidence type="ECO:0000313" key="2">
    <source>
        <dbReference type="EnsemblPlants" id="KEH17836"/>
    </source>
</evidence>
<gene>
    <name evidence="1" type="ordered locus">MTR_8g006795</name>
</gene>
<dbReference type="STRING" id="3880.A0A072TKW8"/>
<protein>
    <recommendedName>
        <fullName evidence="4">RanBP2-type domain-containing protein</fullName>
    </recommendedName>
</protein>
<dbReference type="InterPro" id="IPR036443">
    <property type="entry name" value="Znf_RanBP2_sf"/>
</dbReference>
<reference evidence="1 3" key="2">
    <citation type="journal article" date="2014" name="BMC Genomics">
        <title>An improved genome release (version Mt4.0) for the model legume Medicago truncatula.</title>
        <authorList>
            <person name="Tang H."/>
            <person name="Krishnakumar V."/>
            <person name="Bidwell S."/>
            <person name="Rosen B."/>
            <person name="Chan A."/>
            <person name="Zhou S."/>
            <person name="Gentzbittel L."/>
            <person name="Childs K.L."/>
            <person name="Yandell M."/>
            <person name="Gundlach H."/>
            <person name="Mayer K.F."/>
            <person name="Schwartz D.C."/>
            <person name="Town C.D."/>
        </authorList>
    </citation>
    <scope>GENOME REANNOTATION</scope>
    <source>
        <strain evidence="1">A17</strain>
        <strain evidence="2 3">cv. Jemalong A17</strain>
    </source>
</reference>